<reference evidence="1 2" key="1">
    <citation type="journal article" date="2016" name="Genome Announc.">
        <title>Genome Sequence of Madurella mycetomatis mm55, Isolated from a Human Mycetoma Case in Sudan.</title>
        <authorList>
            <person name="Smit S."/>
            <person name="Derks M.F."/>
            <person name="Bervoets S."/>
            <person name="Fahal A."/>
            <person name="van Leeuwen W."/>
            <person name="van Belkum A."/>
            <person name="van de Sande W.W."/>
        </authorList>
    </citation>
    <scope>NUCLEOTIDE SEQUENCE [LARGE SCALE GENOMIC DNA]</scope>
    <source>
        <strain evidence="2">mm55</strain>
    </source>
</reference>
<organism evidence="1 2">
    <name type="scientific">Madurella mycetomatis</name>
    <dbReference type="NCBI Taxonomy" id="100816"/>
    <lineage>
        <taxon>Eukaryota</taxon>
        <taxon>Fungi</taxon>
        <taxon>Dikarya</taxon>
        <taxon>Ascomycota</taxon>
        <taxon>Pezizomycotina</taxon>
        <taxon>Sordariomycetes</taxon>
        <taxon>Sordariomycetidae</taxon>
        <taxon>Sordariales</taxon>
        <taxon>Sordariales incertae sedis</taxon>
        <taxon>Madurella</taxon>
    </lineage>
</organism>
<protein>
    <submittedName>
        <fullName evidence="1">Uncharacterized protein</fullName>
    </submittedName>
</protein>
<name>A0A175VUV6_9PEZI</name>
<comment type="caution">
    <text evidence="1">The sequence shown here is derived from an EMBL/GenBank/DDBJ whole genome shotgun (WGS) entry which is preliminary data.</text>
</comment>
<sequence>MIAVYDTARSPVPWHSILPFILRRWLLSDEDQSQLLLVNHDFRRTVAQELERLNVKWVPFTQVRKPHSSVGRAIKDDDADYLEHLLRVAEFDTDAECANGYRFRTHENPAMALLVHMCMTEGAVKCFDFLMRWAGEPARPFNYDREQLYNRAIGLAYEGRIDFLLTLDRYVPTKLAEHARPGALYGFLMTRACSPAALCKLGSRMPPGTVFMPFLLEHCSNRFSHPALIQLLIFMVGRDELNIPYHYGGMSMTPLSVASKALHINVMDMLLRMGVKPYEHYLAEGLITAAYNPLFTAVVQELPGKPQTYLPPGVENVPEEDPSVEGQKLISQWRHQVQAHSSRMRTAVAYLVDAARAEFEGRNEELMEMLDIAAIAFIHTLRVFLLTNLPWQLPPRQKRKMFVDVDPFARTTEWDQNNPIHAVGYGRPPNVAWRPGLSSGKLRQMLSDYGVGVHRNLVEIWNMLASPNIIEEASRWLERNSALPHGPWDTLTCMFELIVAADRELPVSPWSSRRGSYATDEWSTSSAGDRVSVRSNAGDSVDSGRSVTVFDSTHRLWEEVEL</sequence>
<evidence type="ECO:0000313" key="2">
    <source>
        <dbReference type="Proteomes" id="UP000078237"/>
    </source>
</evidence>
<keyword evidence="2" id="KW-1185">Reference proteome</keyword>
<dbReference type="Proteomes" id="UP000078237">
    <property type="component" value="Unassembled WGS sequence"/>
</dbReference>
<proteinExistence type="predicted"/>
<dbReference type="VEuPathDB" id="FungiDB:MMYC01_208785"/>
<dbReference type="EMBL" id="LCTW02000297">
    <property type="protein sequence ID" value="KXX75062.1"/>
    <property type="molecule type" value="Genomic_DNA"/>
</dbReference>
<accession>A0A175VUV6</accession>
<gene>
    <name evidence="1" type="ORF">MMYC01_208785</name>
</gene>
<evidence type="ECO:0000313" key="1">
    <source>
        <dbReference type="EMBL" id="KXX75062.1"/>
    </source>
</evidence>
<dbReference type="AlphaFoldDB" id="A0A175VUV6"/>
<dbReference type="OrthoDB" id="10567990at2759"/>